<dbReference type="InterPro" id="IPR011701">
    <property type="entry name" value="MFS"/>
</dbReference>
<evidence type="ECO:0000256" key="4">
    <source>
        <dbReference type="ARBA" id="ARBA00022989"/>
    </source>
</evidence>
<evidence type="ECO:0000256" key="5">
    <source>
        <dbReference type="ARBA" id="ARBA00023136"/>
    </source>
</evidence>
<dbReference type="PANTHER" id="PTHR11662">
    <property type="entry name" value="SOLUTE CARRIER FAMILY 17"/>
    <property type="match status" value="1"/>
</dbReference>
<dbReference type="Pfam" id="PF07690">
    <property type="entry name" value="MFS_1"/>
    <property type="match status" value="1"/>
</dbReference>
<dbReference type="Gene3D" id="1.20.1250.20">
    <property type="entry name" value="MFS general substrate transporter like domains"/>
    <property type="match status" value="2"/>
</dbReference>
<organism evidence="8 9">
    <name type="scientific">Neobacillus cucumis</name>
    <dbReference type="NCBI Taxonomy" id="1740721"/>
    <lineage>
        <taxon>Bacteria</taxon>
        <taxon>Bacillati</taxon>
        <taxon>Bacillota</taxon>
        <taxon>Bacilli</taxon>
        <taxon>Bacillales</taxon>
        <taxon>Bacillaceae</taxon>
        <taxon>Neobacillus</taxon>
    </lineage>
</organism>
<feature type="transmembrane region" description="Helical" evidence="6">
    <location>
        <begin position="80"/>
        <end position="102"/>
    </location>
</feature>
<feature type="transmembrane region" description="Helical" evidence="6">
    <location>
        <begin position="274"/>
        <end position="295"/>
    </location>
</feature>
<dbReference type="RefSeq" id="WP_101649552.1">
    <property type="nucleotide sequence ID" value="NZ_PGVE01000071.1"/>
</dbReference>
<dbReference type="GO" id="GO:0022857">
    <property type="term" value="F:transmembrane transporter activity"/>
    <property type="evidence" value="ECO:0007669"/>
    <property type="project" value="InterPro"/>
</dbReference>
<feature type="transmembrane region" description="Helical" evidence="6">
    <location>
        <begin position="307"/>
        <end position="325"/>
    </location>
</feature>
<keyword evidence="4 6" id="KW-1133">Transmembrane helix</keyword>
<name>A0A2N5HAI1_9BACI</name>
<dbReference type="InterPro" id="IPR036259">
    <property type="entry name" value="MFS_trans_sf"/>
</dbReference>
<feature type="transmembrane region" description="Helical" evidence="6">
    <location>
        <begin position="12"/>
        <end position="28"/>
    </location>
</feature>
<feature type="domain" description="Major facilitator superfamily (MFS) profile" evidence="7">
    <location>
        <begin position="15"/>
        <end position="420"/>
    </location>
</feature>
<evidence type="ECO:0000256" key="6">
    <source>
        <dbReference type="SAM" id="Phobius"/>
    </source>
</evidence>
<dbReference type="PANTHER" id="PTHR11662:SF399">
    <property type="entry name" value="FI19708P1-RELATED"/>
    <property type="match status" value="1"/>
</dbReference>
<evidence type="ECO:0000256" key="1">
    <source>
        <dbReference type="ARBA" id="ARBA00004651"/>
    </source>
</evidence>
<feature type="transmembrane region" description="Helical" evidence="6">
    <location>
        <begin position="331"/>
        <end position="352"/>
    </location>
</feature>
<accession>A0A2N5HAI1</accession>
<keyword evidence="2" id="KW-0813">Transport</keyword>
<evidence type="ECO:0000256" key="2">
    <source>
        <dbReference type="ARBA" id="ARBA00022448"/>
    </source>
</evidence>
<dbReference type="AlphaFoldDB" id="A0A2N5HAI1"/>
<dbReference type="InterPro" id="IPR020846">
    <property type="entry name" value="MFS_dom"/>
</dbReference>
<comment type="subcellular location">
    <subcellularLocation>
        <location evidence="1">Cell membrane</location>
        <topology evidence="1">Multi-pass membrane protein</topology>
    </subcellularLocation>
</comment>
<feature type="transmembrane region" description="Helical" evidence="6">
    <location>
        <begin position="364"/>
        <end position="388"/>
    </location>
</feature>
<dbReference type="PROSITE" id="PS50850">
    <property type="entry name" value="MFS"/>
    <property type="match status" value="1"/>
</dbReference>
<gene>
    <name evidence="8" type="ORF">CVD27_19430</name>
</gene>
<evidence type="ECO:0000256" key="3">
    <source>
        <dbReference type="ARBA" id="ARBA00022692"/>
    </source>
</evidence>
<feature type="transmembrane region" description="Helical" evidence="6">
    <location>
        <begin position="233"/>
        <end position="254"/>
    </location>
</feature>
<protein>
    <submittedName>
        <fullName evidence="8">MFS transporter</fullName>
    </submittedName>
</protein>
<evidence type="ECO:0000313" key="8">
    <source>
        <dbReference type="EMBL" id="PLS02508.1"/>
    </source>
</evidence>
<dbReference type="SUPFAM" id="SSF103473">
    <property type="entry name" value="MFS general substrate transporter"/>
    <property type="match status" value="1"/>
</dbReference>
<comment type="caution">
    <text evidence="8">The sequence shown here is derived from an EMBL/GenBank/DDBJ whole genome shotgun (WGS) entry which is preliminary data.</text>
</comment>
<feature type="transmembrane region" description="Helical" evidence="6">
    <location>
        <begin position="165"/>
        <end position="188"/>
    </location>
</feature>
<proteinExistence type="predicted"/>
<evidence type="ECO:0000313" key="9">
    <source>
        <dbReference type="Proteomes" id="UP000234950"/>
    </source>
</evidence>
<dbReference type="OrthoDB" id="6360at2"/>
<evidence type="ECO:0000259" key="7">
    <source>
        <dbReference type="PROSITE" id="PS50850"/>
    </source>
</evidence>
<dbReference type="GO" id="GO:0005886">
    <property type="term" value="C:plasma membrane"/>
    <property type="evidence" value="ECO:0007669"/>
    <property type="project" value="UniProtKB-SubCell"/>
</dbReference>
<sequence>MREINQKRTNVRWKIAIFMWAAIAINYLDRTVLSATTPTIMKEFGLNAAQMGIVMSAFFWTYALFQIPAGWLADKVGQRFSLALSVAWWSIATALTAVSQGMKSLVIFRSLLGMGEAGAYPSNAGVTAKWFPDRERTRVSAIFDSGSKVGTAIAMPFVVWLMTSFGWRVPFIVSGLLGLLWVAIWWAYYRDPEKHLYVNKEELTYIRDGQVKKEGLENVQPMKWYQLLKYRNILAMCVGFFMLNYAIYFFITWFPTYLVQERGFQLMKMGWVSMIPPLFGLVAELLAGWFSDRLYAKGYSLTFVRKLNLGGGMLLATSIAFAGLVNSPVLSIALLSISYGGLTTAACAIWSLPGDVAPVNMTSVVGGLQNCVSNIGGILGPIVTGFIIATTHSFTPALMVSGAATLIGALTYLFWLGKVEPIVPKTNSNLGKIENHSMKI</sequence>
<dbReference type="EMBL" id="PGVE01000071">
    <property type="protein sequence ID" value="PLS02508.1"/>
    <property type="molecule type" value="Genomic_DNA"/>
</dbReference>
<keyword evidence="5 6" id="KW-0472">Membrane</keyword>
<reference evidence="8 9" key="1">
    <citation type="submission" date="2017-11" db="EMBL/GenBank/DDBJ databases">
        <title>Comparitive Functional Genomics of Dry Heat Resistant strains isolated from the Viking Spacecraft.</title>
        <authorList>
            <person name="Seuylemezian A."/>
            <person name="Cooper K."/>
            <person name="Vaishampayan P."/>
        </authorList>
    </citation>
    <scope>NUCLEOTIDE SEQUENCE [LARGE SCALE GENOMIC DNA]</scope>
    <source>
        <strain evidence="8 9">V32-6</strain>
    </source>
</reference>
<feature type="transmembrane region" description="Helical" evidence="6">
    <location>
        <begin position="48"/>
        <end position="73"/>
    </location>
</feature>
<dbReference type="InterPro" id="IPR050382">
    <property type="entry name" value="MFS_Na/Anion_cotransporter"/>
</dbReference>
<keyword evidence="9" id="KW-1185">Reference proteome</keyword>
<dbReference type="Proteomes" id="UP000234950">
    <property type="component" value="Unassembled WGS sequence"/>
</dbReference>
<dbReference type="CDD" id="cd17319">
    <property type="entry name" value="MFS_ExuT_GudP_like"/>
    <property type="match status" value="1"/>
</dbReference>
<feature type="transmembrane region" description="Helical" evidence="6">
    <location>
        <begin position="394"/>
        <end position="415"/>
    </location>
</feature>
<keyword evidence="3 6" id="KW-0812">Transmembrane</keyword>